<evidence type="ECO:0000256" key="3">
    <source>
        <dbReference type="SAM" id="MobiDB-lite"/>
    </source>
</evidence>
<keyword evidence="2" id="KW-0503">Monooxygenase</keyword>
<dbReference type="RefSeq" id="WP_328958211.1">
    <property type="nucleotide sequence ID" value="NZ_CP108110.1"/>
</dbReference>
<keyword evidence="2" id="KW-0349">Heme</keyword>
<dbReference type="PANTHER" id="PTHR46696">
    <property type="entry name" value="P450, PUTATIVE (EUROFUNG)-RELATED"/>
    <property type="match status" value="1"/>
</dbReference>
<dbReference type="EMBL" id="CP108110">
    <property type="protein sequence ID" value="WUQ87654.1"/>
    <property type="molecule type" value="Genomic_DNA"/>
</dbReference>
<dbReference type="PROSITE" id="PS00086">
    <property type="entry name" value="CYTOCHROME_P450"/>
    <property type="match status" value="1"/>
</dbReference>
<keyword evidence="2" id="KW-0479">Metal-binding</keyword>
<evidence type="ECO:0000256" key="2">
    <source>
        <dbReference type="RuleBase" id="RU000461"/>
    </source>
</evidence>
<comment type="similarity">
    <text evidence="1 2">Belongs to the cytochrome P450 family.</text>
</comment>
<dbReference type="PRINTS" id="PR00385">
    <property type="entry name" value="P450"/>
</dbReference>
<organism evidence="4 5">
    <name type="scientific">Kitasatospora purpeofusca</name>
    <dbReference type="NCBI Taxonomy" id="67352"/>
    <lineage>
        <taxon>Bacteria</taxon>
        <taxon>Bacillati</taxon>
        <taxon>Actinomycetota</taxon>
        <taxon>Actinomycetes</taxon>
        <taxon>Kitasatosporales</taxon>
        <taxon>Streptomycetaceae</taxon>
        <taxon>Kitasatospora</taxon>
    </lineage>
</organism>
<keyword evidence="2" id="KW-0560">Oxidoreductase</keyword>
<feature type="region of interest" description="Disordered" evidence="3">
    <location>
        <begin position="1"/>
        <end position="47"/>
    </location>
</feature>
<dbReference type="PANTHER" id="PTHR46696:SF1">
    <property type="entry name" value="CYTOCHROME P450 YJIB-RELATED"/>
    <property type="match status" value="1"/>
</dbReference>
<dbReference type="InterPro" id="IPR017972">
    <property type="entry name" value="Cyt_P450_CS"/>
</dbReference>
<dbReference type="PRINTS" id="PR00359">
    <property type="entry name" value="BP450"/>
</dbReference>
<dbReference type="InterPro" id="IPR002397">
    <property type="entry name" value="Cyt_P450_B"/>
</dbReference>
<proteinExistence type="inferred from homology"/>
<dbReference type="Proteomes" id="UP001432222">
    <property type="component" value="Chromosome"/>
</dbReference>
<dbReference type="Gene3D" id="1.10.630.10">
    <property type="entry name" value="Cytochrome P450"/>
    <property type="match status" value="1"/>
</dbReference>
<protein>
    <submittedName>
        <fullName evidence="4">Cytochrome P450</fullName>
    </submittedName>
</protein>
<dbReference type="InterPro" id="IPR001128">
    <property type="entry name" value="Cyt_P450"/>
</dbReference>
<dbReference type="CDD" id="cd11030">
    <property type="entry name" value="CYP105-like"/>
    <property type="match status" value="1"/>
</dbReference>
<reference evidence="4" key="1">
    <citation type="submission" date="2022-10" db="EMBL/GenBank/DDBJ databases">
        <title>The complete genomes of actinobacterial strains from the NBC collection.</title>
        <authorList>
            <person name="Joergensen T.S."/>
            <person name="Alvarez Arevalo M."/>
            <person name="Sterndorff E.B."/>
            <person name="Faurdal D."/>
            <person name="Vuksanovic O."/>
            <person name="Mourched A.-S."/>
            <person name="Charusanti P."/>
            <person name="Shaw S."/>
            <person name="Blin K."/>
            <person name="Weber T."/>
        </authorList>
    </citation>
    <scope>NUCLEOTIDE SEQUENCE</scope>
    <source>
        <strain evidence="4">NBC_00222</strain>
    </source>
</reference>
<evidence type="ECO:0000256" key="1">
    <source>
        <dbReference type="ARBA" id="ARBA00010617"/>
    </source>
</evidence>
<dbReference type="SUPFAM" id="SSF48264">
    <property type="entry name" value="Cytochrome P450"/>
    <property type="match status" value="1"/>
</dbReference>
<gene>
    <name evidence="4" type="ORF">OHA16_34570</name>
</gene>
<keyword evidence="5" id="KW-1185">Reference proteome</keyword>
<dbReference type="InterPro" id="IPR036396">
    <property type="entry name" value="Cyt_P450_sf"/>
</dbReference>
<dbReference type="Pfam" id="PF00067">
    <property type="entry name" value="p450"/>
    <property type="match status" value="1"/>
</dbReference>
<name>A0ABZ1U9K4_9ACTN</name>
<keyword evidence="2" id="KW-0408">Iron</keyword>
<accession>A0ABZ1U9K4</accession>
<sequence length="411" mass="44552">MTHADRPTLPPTPPQCPMASPLPTVRPNPFDPPTDLADHRGGEPIRPLAYPDGHTGWLVTGHALARSVLADPRFSAGSELKRAPVARPGADPFFGVPALPGWMVDMDPPAHTRVRRPLAGTFTAHRMKALRPRIEQLVDERLTAMADSRPPADLVERFALPVTSLAICELLGVPYGERAAFQRDSALLFSLDASAEDAALAMDRLDGFLRELTRSRRTRPGDDVLSMLVEDGTLSTEEIAGAGVLLLTAGHETTASSLALGTFALLSHPEQLAALKRDPALADNAVEELLRYLTIFHFGVPRTPLVDVELGGRLLRAGESVTVSLSAANRDPAKFADPDRLDLSRRTSGHLAFGHGIHQCLGRNLARIEMRVAFPALFRRFPDLALAVPPEEVPLAGDMGFYGVHRLPVTW</sequence>
<evidence type="ECO:0000313" key="5">
    <source>
        <dbReference type="Proteomes" id="UP001432222"/>
    </source>
</evidence>
<evidence type="ECO:0000313" key="4">
    <source>
        <dbReference type="EMBL" id="WUQ87654.1"/>
    </source>
</evidence>